<dbReference type="AlphaFoldDB" id="A0A067C7I6"/>
<dbReference type="OrthoDB" id="652091at2759"/>
<dbReference type="GO" id="GO:0020037">
    <property type="term" value="F:heme binding"/>
    <property type="evidence" value="ECO:0007669"/>
    <property type="project" value="TreeGrafter"/>
</dbReference>
<evidence type="ECO:0000313" key="9">
    <source>
        <dbReference type="Proteomes" id="UP000030745"/>
    </source>
</evidence>
<dbReference type="EMBL" id="KK583267">
    <property type="protein sequence ID" value="KDO22521.1"/>
    <property type="molecule type" value="Genomic_DNA"/>
</dbReference>
<dbReference type="Gene3D" id="1.20.910.10">
    <property type="entry name" value="Heme oxygenase-like"/>
    <property type="match status" value="1"/>
</dbReference>
<evidence type="ECO:0000313" key="8">
    <source>
        <dbReference type="EMBL" id="KDO22521.1"/>
    </source>
</evidence>
<evidence type="ECO:0000256" key="6">
    <source>
        <dbReference type="ARBA" id="ARBA00023004"/>
    </source>
</evidence>
<comment type="similarity">
    <text evidence="1">Belongs to the heme oxygenase family.</text>
</comment>
<organism evidence="8 9">
    <name type="scientific">Saprolegnia parasitica (strain CBS 223.65)</name>
    <dbReference type="NCBI Taxonomy" id="695850"/>
    <lineage>
        <taxon>Eukaryota</taxon>
        <taxon>Sar</taxon>
        <taxon>Stramenopiles</taxon>
        <taxon>Oomycota</taxon>
        <taxon>Saprolegniomycetes</taxon>
        <taxon>Saprolegniales</taxon>
        <taxon>Saprolegniaceae</taxon>
        <taxon>Saprolegnia</taxon>
    </lineage>
</organism>
<dbReference type="EC" id="1.14.14.18" evidence="2"/>
<keyword evidence="3" id="KW-0349">Heme</keyword>
<dbReference type="PRINTS" id="PR00088">
    <property type="entry name" value="HAEMOXYGNASE"/>
</dbReference>
<dbReference type="Proteomes" id="UP000030745">
    <property type="component" value="Unassembled WGS sequence"/>
</dbReference>
<dbReference type="PANTHER" id="PTHR10720">
    <property type="entry name" value="HEME OXYGENASE"/>
    <property type="match status" value="1"/>
</dbReference>
<evidence type="ECO:0000256" key="4">
    <source>
        <dbReference type="ARBA" id="ARBA00022723"/>
    </source>
</evidence>
<dbReference type="GO" id="GO:0046872">
    <property type="term" value="F:metal ion binding"/>
    <property type="evidence" value="ECO:0007669"/>
    <property type="project" value="UniProtKB-KW"/>
</dbReference>
<dbReference type="GO" id="GO:0042167">
    <property type="term" value="P:heme catabolic process"/>
    <property type="evidence" value="ECO:0007669"/>
    <property type="project" value="TreeGrafter"/>
</dbReference>
<dbReference type="GO" id="GO:0004392">
    <property type="term" value="F:heme oxygenase (decyclizing) activity"/>
    <property type="evidence" value="ECO:0007669"/>
    <property type="project" value="UniProtKB-EC"/>
</dbReference>
<dbReference type="GO" id="GO:0006979">
    <property type="term" value="P:response to oxidative stress"/>
    <property type="evidence" value="ECO:0007669"/>
    <property type="project" value="TreeGrafter"/>
</dbReference>
<keyword evidence="9" id="KW-1185">Reference proteome</keyword>
<comment type="catalytic activity">
    <reaction evidence="7">
        <text>heme b + 3 reduced [NADPH--hemoprotein reductase] + 3 O2 = biliverdin IXalpha + CO + Fe(2+) + 3 oxidized [NADPH--hemoprotein reductase] + 3 H2O + H(+)</text>
        <dbReference type="Rhea" id="RHEA:21764"/>
        <dbReference type="Rhea" id="RHEA-COMP:11964"/>
        <dbReference type="Rhea" id="RHEA-COMP:11965"/>
        <dbReference type="ChEBI" id="CHEBI:15377"/>
        <dbReference type="ChEBI" id="CHEBI:15378"/>
        <dbReference type="ChEBI" id="CHEBI:15379"/>
        <dbReference type="ChEBI" id="CHEBI:17245"/>
        <dbReference type="ChEBI" id="CHEBI:29033"/>
        <dbReference type="ChEBI" id="CHEBI:57618"/>
        <dbReference type="ChEBI" id="CHEBI:57991"/>
        <dbReference type="ChEBI" id="CHEBI:58210"/>
        <dbReference type="ChEBI" id="CHEBI:60344"/>
        <dbReference type="EC" id="1.14.14.18"/>
    </reaction>
</comment>
<dbReference type="InterPro" id="IPR016084">
    <property type="entry name" value="Haem_Oase-like_multi-hlx"/>
</dbReference>
<evidence type="ECO:0000256" key="5">
    <source>
        <dbReference type="ARBA" id="ARBA00023002"/>
    </source>
</evidence>
<dbReference type="InterPro" id="IPR016053">
    <property type="entry name" value="Haem_Oase-like"/>
</dbReference>
<dbReference type="KEGG" id="spar:SPRG_11705"/>
<dbReference type="OMA" id="TRATKEY"/>
<dbReference type="InterPro" id="IPR018207">
    <property type="entry name" value="Haem_oxygenase_CS"/>
</dbReference>
<evidence type="ECO:0000256" key="1">
    <source>
        <dbReference type="ARBA" id="ARBA00006134"/>
    </source>
</evidence>
<proteinExistence type="inferred from homology"/>
<keyword evidence="6" id="KW-0408">Iron</keyword>
<dbReference type="InterPro" id="IPR002051">
    <property type="entry name" value="Haem_Oase"/>
</dbReference>
<dbReference type="GO" id="GO:0006788">
    <property type="term" value="P:heme oxidation"/>
    <property type="evidence" value="ECO:0007669"/>
    <property type="project" value="InterPro"/>
</dbReference>
<protein>
    <recommendedName>
        <fullName evidence="2">heme oxygenase (biliverdin-producing)</fullName>
        <ecNumber evidence="2">1.14.14.18</ecNumber>
    </recommendedName>
</protein>
<reference evidence="8 9" key="1">
    <citation type="journal article" date="2013" name="PLoS Genet.">
        <title>Distinctive expansion of potential virulence genes in the genome of the oomycete fish pathogen Saprolegnia parasitica.</title>
        <authorList>
            <person name="Jiang R.H."/>
            <person name="de Bruijn I."/>
            <person name="Haas B.J."/>
            <person name="Belmonte R."/>
            <person name="Lobach L."/>
            <person name="Christie J."/>
            <person name="van den Ackerveken G."/>
            <person name="Bottin A."/>
            <person name="Bulone V."/>
            <person name="Diaz-Moreno S.M."/>
            <person name="Dumas B."/>
            <person name="Fan L."/>
            <person name="Gaulin E."/>
            <person name="Govers F."/>
            <person name="Grenville-Briggs L.J."/>
            <person name="Horner N.R."/>
            <person name="Levin J.Z."/>
            <person name="Mammella M."/>
            <person name="Meijer H.J."/>
            <person name="Morris P."/>
            <person name="Nusbaum C."/>
            <person name="Oome S."/>
            <person name="Phillips A.J."/>
            <person name="van Rooyen D."/>
            <person name="Rzeszutek E."/>
            <person name="Saraiva M."/>
            <person name="Secombes C.J."/>
            <person name="Seidl M.F."/>
            <person name="Snel B."/>
            <person name="Stassen J.H."/>
            <person name="Sykes S."/>
            <person name="Tripathy S."/>
            <person name="van den Berg H."/>
            <person name="Vega-Arreguin J.C."/>
            <person name="Wawra S."/>
            <person name="Young S.K."/>
            <person name="Zeng Q."/>
            <person name="Dieguez-Uribeondo J."/>
            <person name="Russ C."/>
            <person name="Tyler B.M."/>
            <person name="van West P."/>
        </authorList>
    </citation>
    <scope>NUCLEOTIDE SEQUENCE [LARGE SCALE GENOMIC DNA]</scope>
    <source>
        <strain evidence="8 9">CBS 223.65</strain>
    </source>
</reference>
<dbReference type="Pfam" id="PF01126">
    <property type="entry name" value="Heme_oxygenase"/>
    <property type="match status" value="1"/>
</dbReference>
<dbReference type="VEuPathDB" id="FungiDB:SPRG_11705"/>
<dbReference type="SUPFAM" id="SSF48613">
    <property type="entry name" value="Heme oxygenase-like"/>
    <property type="match status" value="1"/>
</dbReference>
<evidence type="ECO:0000256" key="2">
    <source>
        <dbReference type="ARBA" id="ARBA00012360"/>
    </source>
</evidence>
<dbReference type="PANTHER" id="PTHR10720:SF0">
    <property type="entry name" value="HEME OXYGENASE"/>
    <property type="match status" value="1"/>
</dbReference>
<dbReference type="STRING" id="695850.A0A067C7I6"/>
<dbReference type="CDD" id="cd19165">
    <property type="entry name" value="HemeO"/>
    <property type="match status" value="1"/>
</dbReference>
<accession>A0A067C7I6</accession>
<evidence type="ECO:0000256" key="3">
    <source>
        <dbReference type="ARBA" id="ARBA00022617"/>
    </source>
</evidence>
<name>A0A067C7I6_SAPPC</name>
<evidence type="ECO:0000256" key="7">
    <source>
        <dbReference type="ARBA" id="ARBA00048328"/>
    </source>
</evidence>
<sequence>MPSLAAMEASPLEAKTFHDGDASAQAGSTLADPSAPEVHYAEDNPLATQMTDLFKLIHEVSLTKRQEVDPALVTKCHKTGVTPQDRPLGAELELRTWGLFEDEAVVAPPTPPKTPTVNLAKDLKYGTKKSHREAENVHYIREFLKGRVNRDAYKCMLAMYYYIYTELEEMMRAAYEANDPIYSPLHFPTELNRVDAIATDLAFFFGPNWAKVMPPPTRATKEYLARLHYIGTSEPSILVAHAYTRYLGDLSGGQVLKRIAIKSMDLHDGLGTAFYDFKNMKIKHKVFKDKYRSILDTLDVSQEVSDRLVEEANLAFLLNMKLFEELDIISGYSTLEKQQAEAVLRRREAEALATPTDVPKSACPFAKLIGQPGIRELAMKYHGDDFTPEEFATLQAEYDAIQAASRRKLIAQCGYTLLAVGATVAVTLLRKRTLPK</sequence>
<keyword evidence="4" id="KW-0479">Metal-binding</keyword>
<dbReference type="RefSeq" id="XP_012206769.1">
    <property type="nucleotide sequence ID" value="XM_012351379.1"/>
</dbReference>
<gene>
    <name evidence="8" type="ORF">SPRG_11705</name>
</gene>
<dbReference type="GeneID" id="24133726"/>
<keyword evidence="5" id="KW-0560">Oxidoreductase</keyword>
<dbReference type="PROSITE" id="PS00593">
    <property type="entry name" value="HEME_OXYGENASE"/>
    <property type="match status" value="1"/>
</dbReference>